<feature type="active site" description="Proton donor" evidence="6">
    <location>
        <position position="414"/>
    </location>
</feature>
<evidence type="ECO:0000256" key="3">
    <source>
        <dbReference type="ARBA" id="ARBA00022679"/>
    </source>
</evidence>
<dbReference type="EC" id="2.4.99.16" evidence="6"/>
<accession>A0A6B2M3C6</accession>
<dbReference type="InterPro" id="IPR021828">
    <property type="entry name" value="GlgE_dom_N/S"/>
</dbReference>
<dbReference type="InterPro" id="IPR006047">
    <property type="entry name" value="GH13_cat_dom"/>
</dbReference>
<evidence type="ECO:0000256" key="6">
    <source>
        <dbReference type="HAMAP-Rule" id="MF_02124"/>
    </source>
</evidence>
<dbReference type="InterPro" id="IPR026585">
    <property type="entry name" value="GlgE"/>
</dbReference>
<dbReference type="InterPro" id="IPR013780">
    <property type="entry name" value="Glyco_hydro_b"/>
</dbReference>
<dbReference type="SUPFAM" id="SSF51445">
    <property type="entry name" value="(Trans)glycosidases"/>
    <property type="match status" value="1"/>
</dbReference>
<dbReference type="Pfam" id="PF21702">
    <property type="entry name" value="GLGE_C"/>
    <property type="match status" value="1"/>
</dbReference>
<dbReference type="InterPro" id="IPR013783">
    <property type="entry name" value="Ig-like_fold"/>
</dbReference>
<keyword evidence="9" id="KW-1185">Reference proteome</keyword>
<dbReference type="GO" id="GO:0004553">
    <property type="term" value="F:hydrolase activity, hydrolyzing O-glycosyl compounds"/>
    <property type="evidence" value="ECO:0007669"/>
    <property type="project" value="InterPro"/>
</dbReference>
<dbReference type="HAMAP" id="MF_02124">
    <property type="entry name" value="GlgE"/>
    <property type="match status" value="1"/>
</dbReference>
<comment type="subunit">
    <text evidence="1 6">Homodimer.</text>
</comment>
<comment type="caution">
    <text evidence="8">The sequence shown here is derived from an EMBL/GenBank/DDBJ whole genome shotgun (WGS) entry which is preliminary data.</text>
</comment>
<feature type="binding site" evidence="6">
    <location>
        <position position="386"/>
    </location>
    <ligand>
        <name>alpha-maltose 1-phosphate</name>
        <dbReference type="ChEBI" id="CHEBI:63576"/>
    </ligand>
</feature>
<dbReference type="Gene3D" id="2.60.40.10">
    <property type="entry name" value="Immunoglobulins"/>
    <property type="match status" value="1"/>
</dbReference>
<feature type="site" description="Transition state stabilizer" evidence="6">
    <location>
        <position position="472"/>
    </location>
</feature>
<dbReference type="RefSeq" id="WP_163964710.1">
    <property type="nucleotide sequence ID" value="NZ_JAAGNX010000002.1"/>
</dbReference>
<dbReference type="Gene3D" id="2.60.40.1180">
    <property type="entry name" value="Golgi alpha-mannosidase II"/>
    <property type="match status" value="1"/>
</dbReference>
<evidence type="ECO:0000313" key="8">
    <source>
        <dbReference type="EMBL" id="NDV62587.1"/>
    </source>
</evidence>
<dbReference type="Gene3D" id="1.20.58.80">
    <property type="entry name" value="Phosphotransferase system, lactose/cellobiose-type IIA subunit"/>
    <property type="match status" value="1"/>
</dbReference>
<proteinExistence type="inferred from homology"/>
<reference evidence="8 9" key="1">
    <citation type="submission" date="2020-02" db="EMBL/GenBank/DDBJ databases">
        <title>Albibacoteraceae fam. nov., the first described family within the subdivision 4 Verrucomicrobia.</title>
        <authorList>
            <person name="Xi F."/>
        </authorList>
    </citation>
    <scope>NUCLEOTIDE SEQUENCE [LARGE SCALE GENOMIC DNA]</scope>
    <source>
        <strain evidence="8 9">CK1056</strain>
    </source>
</reference>
<feature type="binding site" evidence="6">
    <location>
        <position position="254"/>
    </location>
    <ligand>
        <name>alpha-maltose 1-phosphate</name>
        <dbReference type="ChEBI" id="CHEBI:63576"/>
    </ligand>
</feature>
<protein>
    <recommendedName>
        <fullName evidence="6">Alpha-1,4-glucan:maltose-1-phosphate maltosyltransferase</fullName>
        <shortName evidence="6">GMPMT</shortName>
        <ecNumber evidence="6">2.4.99.16</ecNumber>
    </recommendedName>
    <alternativeName>
        <fullName evidence="6">(1-&gt;4)-alpha-D-glucan:maltose-1-phosphate alpha-D-maltosyltransferase</fullName>
    </alternativeName>
</protein>
<dbReference type="CDD" id="cd11344">
    <property type="entry name" value="AmyAc_GlgE_like"/>
    <property type="match status" value="1"/>
</dbReference>
<evidence type="ECO:0000256" key="4">
    <source>
        <dbReference type="ARBA" id="ARBA00023277"/>
    </source>
</evidence>
<evidence type="ECO:0000256" key="2">
    <source>
        <dbReference type="ARBA" id="ARBA00022676"/>
    </source>
</evidence>
<dbReference type="InterPro" id="IPR049171">
    <property type="entry name" value="GLGE_C"/>
</dbReference>
<comment type="similarity">
    <text evidence="6">Belongs to the glycosyl hydrolase 13 family. GlgE subfamily.</text>
</comment>
<gene>
    <name evidence="6" type="primary">glgE</name>
    <name evidence="8" type="ORF">G0Q06_09000</name>
</gene>
<feature type="active site" description="Nucleophile" evidence="6">
    <location>
        <position position="385"/>
    </location>
</feature>
<feature type="binding site" evidence="6">
    <location>
        <position position="314"/>
    </location>
    <ligand>
        <name>alpha-maltose 1-phosphate</name>
        <dbReference type="ChEBI" id="CHEBI:63576"/>
    </ligand>
</feature>
<evidence type="ECO:0000256" key="5">
    <source>
        <dbReference type="ARBA" id="ARBA00048735"/>
    </source>
</evidence>
<sequence>MTPVSKFPGPSRVVIDHVTPSIGGGMFPVKRPLGDDFHVEAHVIADGHDHLDVVLAYRKIGQKRWEEVPMQDLGNDEFGGTFRAEQIGLHEYRVIGWADEFRNWHVGFVKKSDAGDSKIGVELDIGARLVAEAASRAKGKDAKQLKGWAGFLGDHSRDLMQKVNLARQGDFFETVRRYPDRSLQTQGTVSHLLVEREKAYFSTWYEFFPRSCANDASRHGTFKDAISRFPEIARMGFDVVYFPPIHPIGEKFRKGRNNALEAAPEDVGSPWAIGSSQGGHKSLHPELGSMEDFKDLIEAADKHGLEVALDIAFQCAPDHPYVKEHPQWFKWRPDGTVQYAENPPKKYQDILPFDFETEDWKALWLELKSIFDFWIEAEVKIFRVDNPHTKPMEFWRWCIGELKVTHPEVLFLAEAFTRPKRKYRLAKAGFTQGYTYFTWRNFPQEVREYVEELTQSEVKEFFLPNFWPNTPDILHEDLQKGNRATFLGRYILAATLSSNIGIYGPAFELMEKEPFPGKEEYNHNEKYELKNWNWDRPGNLKNDISRVNGIRRDHPAMHRTANIRFVDTDNASILAYIKQTPDRKDQLLVIVNFDWHKQQEGNVHLPLSEMGIGSDKAFEVKDLFDPTQPAYMWRGSRNFFSLNPIKSPAHIFQINLG</sequence>
<evidence type="ECO:0000256" key="1">
    <source>
        <dbReference type="ARBA" id="ARBA00011738"/>
    </source>
</evidence>
<dbReference type="GO" id="GO:0030979">
    <property type="term" value="P:alpha-glucan biosynthetic process"/>
    <property type="evidence" value="ECO:0007669"/>
    <property type="project" value="UniProtKB-UniRule"/>
</dbReference>
<name>A0A6B2M3C6_9BACT</name>
<keyword evidence="4 6" id="KW-0119">Carbohydrate metabolism</keyword>
<evidence type="ECO:0000313" key="9">
    <source>
        <dbReference type="Proteomes" id="UP000478417"/>
    </source>
</evidence>
<dbReference type="PANTHER" id="PTHR47786:SF2">
    <property type="entry name" value="GLYCOSYL HYDROLASE FAMILY 13 CATALYTIC DOMAIN-CONTAINING PROTEIN"/>
    <property type="match status" value="1"/>
</dbReference>
<organism evidence="8 9">
    <name type="scientific">Oceanipulchritudo coccoides</name>
    <dbReference type="NCBI Taxonomy" id="2706888"/>
    <lineage>
        <taxon>Bacteria</taxon>
        <taxon>Pseudomonadati</taxon>
        <taxon>Verrucomicrobiota</taxon>
        <taxon>Opitutia</taxon>
        <taxon>Puniceicoccales</taxon>
        <taxon>Oceanipulchritudinaceae</taxon>
        <taxon>Oceanipulchritudo</taxon>
    </lineage>
</organism>
<dbReference type="PANTHER" id="PTHR47786">
    <property type="entry name" value="ALPHA-1,4-GLUCAN:MALTOSE-1-PHOSPHATE MALTOSYLTRANSFERASE"/>
    <property type="match status" value="1"/>
</dbReference>
<feature type="domain" description="Glycosyl hydrolase family 13 catalytic" evidence="7">
    <location>
        <begin position="202"/>
        <end position="536"/>
    </location>
</feature>
<comment type="catalytic activity">
    <reaction evidence="5 6">
        <text>alpha-maltose 1-phosphate + [(1-&gt;4)-alpha-D-glucosyl](n) = [(1-&gt;4)-alpha-D-glucosyl](n+2) + phosphate</text>
        <dbReference type="Rhea" id="RHEA:42692"/>
        <dbReference type="Rhea" id="RHEA-COMP:9584"/>
        <dbReference type="Rhea" id="RHEA-COMP:10183"/>
        <dbReference type="ChEBI" id="CHEBI:15444"/>
        <dbReference type="ChEBI" id="CHEBI:43474"/>
        <dbReference type="ChEBI" id="CHEBI:63576"/>
        <dbReference type="EC" id="2.4.99.16"/>
    </reaction>
</comment>
<dbReference type="EMBL" id="JAAGNX010000002">
    <property type="protein sequence ID" value="NDV62587.1"/>
    <property type="molecule type" value="Genomic_DNA"/>
</dbReference>
<dbReference type="Proteomes" id="UP000478417">
    <property type="component" value="Unassembled WGS sequence"/>
</dbReference>
<comment type="function">
    <text evidence="6">Maltosyltransferase that uses maltose 1-phosphate (M1P) as the sugar donor to elongate linear or branched alpha-(1-&gt;4)-glucans. Is involved in a branched alpha-glucan biosynthetic pathway from trehalose, together with TreS, Mak and GlgB.</text>
</comment>
<keyword evidence="2 6" id="KW-0328">Glycosyltransferase</keyword>
<dbReference type="AlphaFoldDB" id="A0A6B2M3C6"/>
<dbReference type="Gene3D" id="3.20.20.80">
    <property type="entry name" value="Glycosidases"/>
    <property type="match status" value="1"/>
</dbReference>
<dbReference type="GO" id="GO:0016758">
    <property type="term" value="F:hexosyltransferase activity"/>
    <property type="evidence" value="ECO:0007669"/>
    <property type="project" value="UniProtKB-UniRule"/>
</dbReference>
<feature type="binding site" evidence="6">
    <location>
        <position position="349"/>
    </location>
    <ligand>
        <name>alpha-maltose 1-phosphate</name>
        <dbReference type="ChEBI" id="CHEBI:63576"/>
    </ligand>
</feature>
<dbReference type="Pfam" id="PF11896">
    <property type="entry name" value="GlgE_dom_N_S"/>
    <property type="match status" value="1"/>
</dbReference>
<dbReference type="InterPro" id="IPR017853">
    <property type="entry name" value="GH"/>
</dbReference>
<evidence type="ECO:0000259" key="7">
    <source>
        <dbReference type="SMART" id="SM00642"/>
    </source>
</evidence>
<dbReference type="SMART" id="SM00642">
    <property type="entry name" value="Aamy"/>
    <property type="match status" value="1"/>
</dbReference>
<feature type="binding site" evidence="6">
    <location>
        <begin position="526"/>
        <end position="527"/>
    </location>
    <ligand>
        <name>alpha-maltose 1-phosphate</name>
        <dbReference type="ChEBI" id="CHEBI:63576"/>
    </ligand>
</feature>
<keyword evidence="3 6" id="KW-0808">Transferase</keyword>